<protein>
    <submittedName>
        <fullName evidence="2">Methyltransferase domain-containing protein</fullName>
    </submittedName>
</protein>
<evidence type="ECO:0000259" key="1">
    <source>
        <dbReference type="Pfam" id="PF08241"/>
    </source>
</evidence>
<name>A0A858T129_9RHOB</name>
<sequence>MAEDKKPGLDAAYALKTPDENRALYAGWAESYDESFAAAMDFVMPGHVVRIFSGLGGTGPVLDAGAGTGQVAAAFAPQGLRDIDAVDLSPEMLDVAGGKGLYRQRIVADLTQPLPLESGIYNGVVSSGTFTHGHVGPEALDELMRVAARGAVFVLTIKTEHFEERGFDAKFAGLNEAIRDFTKVSLPIYGPAATGPHRNDEGLVVSFRKV</sequence>
<keyword evidence="2" id="KW-0808">Transferase</keyword>
<keyword evidence="3" id="KW-1185">Reference proteome</keyword>
<dbReference type="SUPFAM" id="SSF53335">
    <property type="entry name" value="S-adenosyl-L-methionine-dependent methyltransferases"/>
    <property type="match status" value="1"/>
</dbReference>
<dbReference type="RefSeq" id="WP_169642153.1">
    <property type="nucleotide sequence ID" value="NZ_CP048788.1"/>
</dbReference>
<dbReference type="PANTHER" id="PTHR43591">
    <property type="entry name" value="METHYLTRANSFERASE"/>
    <property type="match status" value="1"/>
</dbReference>
<evidence type="ECO:0000313" key="3">
    <source>
        <dbReference type="Proteomes" id="UP000503308"/>
    </source>
</evidence>
<dbReference type="Gene3D" id="3.40.50.150">
    <property type="entry name" value="Vaccinia Virus protein VP39"/>
    <property type="match status" value="1"/>
</dbReference>
<dbReference type="AlphaFoldDB" id="A0A858T129"/>
<accession>A0A858T129</accession>
<gene>
    <name evidence="2" type="ORF">G3256_18030</name>
</gene>
<proteinExistence type="predicted"/>
<organism evidence="2 3">
    <name type="scientific">Roseobacter ponti</name>
    <dbReference type="NCBI Taxonomy" id="1891787"/>
    <lineage>
        <taxon>Bacteria</taxon>
        <taxon>Pseudomonadati</taxon>
        <taxon>Pseudomonadota</taxon>
        <taxon>Alphaproteobacteria</taxon>
        <taxon>Rhodobacterales</taxon>
        <taxon>Roseobacteraceae</taxon>
        <taxon>Roseobacter</taxon>
    </lineage>
</organism>
<dbReference type="GO" id="GO:0008757">
    <property type="term" value="F:S-adenosylmethionine-dependent methyltransferase activity"/>
    <property type="evidence" value="ECO:0007669"/>
    <property type="project" value="InterPro"/>
</dbReference>
<dbReference type="Proteomes" id="UP000503308">
    <property type="component" value="Chromosome"/>
</dbReference>
<dbReference type="KEGG" id="rpon:G3256_18030"/>
<reference evidence="2 3" key="1">
    <citation type="submission" date="2020-02" db="EMBL/GenBank/DDBJ databases">
        <title>Genome sequence of Roseobacter ponti.</title>
        <authorList>
            <person name="Hollensteiner J."/>
            <person name="Schneider D."/>
            <person name="Poehlein A."/>
            <person name="Daniel R."/>
        </authorList>
    </citation>
    <scope>NUCLEOTIDE SEQUENCE [LARGE SCALE GENOMIC DNA]</scope>
    <source>
        <strain evidence="2 3">DSM 106830</strain>
    </source>
</reference>
<dbReference type="InterPro" id="IPR029063">
    <property type="entry name" value="SAM-dependent_MTases_sf"/>
</dbReference>
<feature type="domain" description="Methyltransferase type 11" evidence="1">
    <location>
        <begin position="62"/>
        <end position="154"/>
    </location>
</feature>
<keyword evidence="2" id="KW-0489">Methyltransferase</keyword>
<dbReference type="EMBL" id="CP048788">
    <property type="protein sequence ID" value="QJF52936.1"/>
    <property type="molecule type" value="Genomic_DNA"/>
</dbReference>
<dbReference type="GO" id="GO:0032259">
    <property type="term" value="P:methylation"/>
    <property type="evidence" value="ECO:0007669"/>
    <property type="project" value="UniProtKB-KW"/>
</dbReference>
<dbReference type="CDD" id="cd02440">
    <property type="entry name" value="AdoMet_MTases"/>
    <property type="match status" value="1"/>
</dbReference>
<evidence type="ECO:0000313" key="2">
    <source>
        <dbReference type="EMBL" id="QJF52936.1"/>
    </source>
</evidence>
<dbReference type="Pfam" id="PF08241">
    <property type="entry name" value="Methyltransf_11"/>
    <property type="match status" value="1"/>
</dbReference>
<dbReference type="PANTHER" id="PTHR43591:SF110">
    <property type="entry name" value="RHODANESE DOMAIN-CONTAINING PROTEIN"/>
    <property type="match status" value="1"/>
</dbReference>
<dbReference type="InterPro" id="IPR013216">
    <property type="entry name" value="Methyltransf_11"/>
</dbReference>